<reference evidence="2" key="1">
    <citation type="submission" date="2018-01" db="EMBL/GenBank/DDBJ databases">
        <authorList>
            <person name="Clerissi C."/>
        </authorList>
    </citation>
    <scope>NUCLEOTIDE SEQUENCE</scope>
    <source>
        <strain evidence="2">Cupriavidus taiwanensis STM 8556</strain>
    </source>
</reference>
<keyword evidence="1" id="KW-0472">Membrane</keyword>
<comment type="caution">
    <text evidence="2">The sequence shown here is derived from an EMBL/GenBank/DDBJ whole genome shotgun (WGS) entry which is preliminary data.</text>
</comment>
<dbReference type="EMBL" id="OFTH01000009">
    <property type="protein sequence ID" value="SOZ54663.1"/>
    <property type="molecule type" value="Genomic_DNA"/>
</dbReference>
<feature type="transmembrane region" description="Helical" evidence="1">
    <location>
        <begin position="20"/>
        <end position="40"/>
    </location>
</feature>
<dbReference type="Proteomes" id="UP000256952">
    <property type="component" value="Chromosome CBM2613_a"/>
</dbReference>
<keyword evidence="1" id="KW-1133">Transmembrane helix</keyword>
<sequence length="57" mass="5885">MSERQKSKQKNASPERLAKAALVVPVVVTCGHAVGGSALLTLPGGAWRSGADGRTRL</sequence>
<keyword evidence="1" id="KW-0812">Transmembrane</keyword>
<gene>
    <name evidence="2" type="ORF">CBM2613_A170001</name>
</gene>
<dbReference type="AlphaFoldDB" id="A0A375DY54"/>
<proteinExistence type="predicted"/>
<evidence type="ECO:0000256" key="1">
    <source>
        <dbReference type="SAM" id="Phobius"/>
    </source>
</evidence>
<accession>A0A375DY54</accession>
<evidence type="ECO:0000313" key="2">
    <source>
        <dbReference type="EMBL" id="SOZ54663.1"/>
    </source>
</evidence>
<organism evidence="2">
    <name type="scientific">Cupriavidus taiwanensis</name>
    <dbReference type="NCBI Taxonomy" id="164546"/>
    <lineage>
        <taxon>Bacteria</taxon>
        <taxon>Pseudomonadati</taxon>
        <taxon>Pseudomonadota</taxon>
        <taxon>Betaproteobacteria</taxon>
        <taxon>Burkholderiales</taxon>
        <taxon>Burkholderiaceae</taxon>
        <taxon>Cupriavidus</taxon>
    </lineage>
</organism>
<name>A0A375DY54_9BURK</name>
<protein>
    <submittedName>
        <fullName evidence="2">Uncharacterized protein</fullName>
    </submittedName>
</protein>